<evidence type="ECO:0000313" key="4">
    <source>
        <dbReference type="Proteomes" id="UP000244201"/>
    </source>
</evidence>
<dbReference type="Gene3D" id="3.40.50.620">
    <property type="entry name" value="HUPs"/>
    <property type="match status" value="2"/>
</dbReference>
<evidence type="ECO:0000256" key="1">
    <source>
        <dbReference type="ARBA" id="ARBA00008791"/>
    </source>
</evidence>
<dbReference type="PRINTS" id="PR01438">
    <property type="entry name" value="UNVRSLSTRESS"/>
</dbReference>
<keyword evidence="4" id="KW-1185">Reference proteome</keyword>
<dbReference type="SUPFAM" id="SSF52402">
    <property type="entry name" value="Adenine nucleotide alpha hydrolases-like"/>
    <property type="match status" value="2"/>
</dbReference>
<organism evidence="3 4">
    <name type="scientific">Streptomyces lunaelactis</name>
    <dbReference type="NCBI Taxonomy" id="1535768"/>
    <lineage>
        <taxon>Bacteria</taxon>
        <taxon>Bacillati</taxon>
        <taxon>Actinomycetota</taxon>
        <taxon>Actinomycetes</taxon>
        <taxon>Kitasatosporales</taxon>
        <taxon>Streptomycetaceae</taxon>
        <taxon>Streptomyces</taxon>
    </lineage>
</organism>
<gene>
    <name evidence="3" type="ORF">SLUN_35695</name>
</gene>
<dbReference type="Pfam" id="PF00582">
    <property type="entry name" value="Usp"/>
    <property type="match status" value="2"/>
</dbReference>
<sequence length="316" mass="33552">MRDAEVRPGRTARGGETVMDRPIVVGVDRSPESVAALEWAAEEAQLRARPLQVLHAWEWHPRPLATVPADKSEHEWAQGALNDALERVSAQFPELPVEGELVSGAARDVLVAAATRAEMLVIGSRGIGTISGFLVGSVGLSTVARAERPVVLVRSAAAGNAAEAADDRLLPIAVGLDAAHHGDPLIEFAFEAARVRSLGLRFVYAYSPPSIHDRAAGKRDSPYGRELLQERQHALADVLSGWRQKYPDVAVTEEAVAGKPARVLLEAAAGARLLALGRPRRPARLGPHVGPVIHAATHHAPCPVAVVPHERSAGGT</sequence>
<dbReference type="Proteomes" id="UP000244201">
    <property type="component" value="Chromosome"/>
</dbReference>
<dbReference type="PANTHER" id="PTHR46553:SF3">
    <property type="entry name" value="ADENINE NUCLEOTIDE ALPHA HYDROLASES-LIKE SUPERFAMILY PROTEIN"/>
    <property type="match status" value="1"/>
</dbReference>
<dbReference type="EMBL" id="CP026304">
    <property type="protein sequence ID" value="AVZ76746.1"/>
    <property type="molecule type" value="Genomic_DNA"/>
</dbReference>
<evidence type="ECO:0000259" key="2">
    <source>
        <dbReference type="Pfam" id="PF00582"/>
    </source>
</evidence>
<dbReference type="KEGG" id="slk:SLUN_35695"/>
<dbReference type="InterPro" id="IPR014729">
    <property type="entry name" value="Rossmann-like_a/b/a_fold"/>
</dbReference>
<proteinExistence type="inferred from homology"/>
<dbReference type="PANTHER" id="PTHR46553">
    <property type="entry name" value="ADENINE NUCLEOTIDE ALPHA HYDROLASES-LIKE SUPERFAMILY PROTEIN"/>
    <property type="match status" value="1"/>
</dbReference>
<reference evidence="3 4" key="1">
    <citation type="submission" date="2018-01" db="EMBL/GenBank/DDBJ databases">
        <title>Complete genome sequence of Streptomyces lunaelactis MM109T, a Ferroverdin A producer isolated from cave moonmilk deposits.</title>
        <authorList>
            <person name="Naome A."/>
            <person name="Martinet L."/>
            <person name="Maciejewska M."/>
            <person name="Anderssen S."/>
            <person name="Adam D."/>
            <person name="Tenconi E."/>
            <person name="Deflandre B."/>
            <person name="Arguelles-Arias A."/>
            <person name="Calusinska M."/>
            <person name="Copieters W."/>
            <person name="Karim L."/>
            <person name="Hanikenne M."/>
            <person name="Baurain D."/>
            <person name="van Wezel G."/>
            <person name="Smargiasso N."/>
            <person name="de Pauw E."/>
            <person name="Delfosse P."/>
            <person name="Rigali S."/>
        </authorList>
    </citation>
    <scope>NUCLEOTIDE SEQUENCE [LARGE SCALE GENOMIC DNA]</scope>
    <source>
        <strain evidence="3 4">MM109</strain>
    </source>
</reference>
<name>A0A2R4TC94_9ACTN</name>
<feature type="domain" description="UspA" evidence="2">
    <location>
        <begin position="21"/>
        <end position="154"/>
    </location>
</feature>
<accession>A0A2R4TC94</accession>
<evidence type="ECO:0000313" key="3">
    <source>
        <dbReference type="EMBL" id="AVZ76746.1"/>
    </source>
</evidence>
<feature type="domain" description="UspA" evidence="2">
    <location>
        <begin position="172"/>
        <end position="308"/>
    </location>
</feature>
<comment type="similarity">
    <text evidence="1">Belongs to the universal stress protein A family.</text>
</comment>
<dbReference type="InterPro" id="IPR006016">
    <property type="entry name" value="UspA"/>
</dbReference>
<dbReference type="AlphaFoldDB" id="A0A2R4TC94"/>
<dbReference type="InterPro" id="IPR006015">
    <property type="entry name" value="Universal_stress_UspA"/>
</dbReference>
<protein>
    <recommendedName>
        <fullName evidence="2">UspA domain-containing protein</fullName>
    </recommendedName>
</protein>